<evidence type="ECO:0000313" key="2">
    <source>
        <dbReference type="Proteomes" id="UP000017429"/>
    </source>
</evidence>
<dbReference type="RefSeq" id="WP_023275883.1">
    <property type="nucleotide sequence ID" value="NZ_CP097562.1"/>
</dbReference>
<dbReference type="Proteomes" id="UP000017429">
    <property type="component" value="Chromosome"/>
</dbReference>
<dbReference type="AlphaFoldDB" id="V2PZC4"/>
<reference evidence="1" key="3">
    <citation type="submission" date="2022-06" db="EMBL/GenBank/DDBJ databases">
        <title>Resources to Facilitate Use of the Altered Schaedler Flora (ASF) Mouse Model to Study Microbiome Function.</title>
        <authorList>
            <person name="Proctor A."/>
            <person name="Parvinroo S."/>
            <person name="Richie T."/>
            <person name="Jia X."/>
            <person name="Lee S.T.M."/>
            <person name="Karp P.D."/>
            <person name="Paley S."/>
            <person name="Kostic A.D."/>
            <person name="Pierre J.F."/>
            <person name="Wannemuehler M.J."/>
            <person name="Phillips G.J."/>
        </authorList>
    </citation>
    <scope>NUCLEOTIDE SEQUENCE</scope>
    <source>
        <strain evidence="1">ASF457</strain>
    </source>
</reference>
<dbReference type="KEGG" id="msch:N508_001590"/>
<protein>
    <submittedName>
        <fullName evidence="1">Uncharacterized protein</fullName>
    </submittedName>
</protein>
<evidence type="ECO:0000313" key="1">
    <source>
        <dbReference type="EMBL" id="USF24504.1"/>
    </source>
</evidence>
<accession>V2PZC4</accession>
<dbReference type="EMBL" id="CP097562">
    <property type="protein sequence ID" value="USF24504.1"/>
    <property type="molecule type" value="Genomic_DNA"/>
</dbReference>
<gene>
    <name evidence="1" type="ORF">N508_001590</name>
</gene>
<sequence length="206" mass="23889">MEKLLQTFTLKKTVAKPLGYVRFGLFFLTFLIARIPLWFVIICAFLLNGTIGITYTVFLSFAVIICRIFIDSEIAGGSRSFLFFLGMYLLRGLGALLFYFTVFGIIIYIIAPHSDTVGKISMFFVIILLYYFMSGNRIKAYWNGYYIPFKISLIVSFLWLYLAFIPDNLFMNAMVVLLIYILEFYNLLYNKPLGMLPNRYTINSLI</sequence>
<reference evidence="1" key="1">
    <citation type="journal article" date="2014" name="Genome Announc.">
        <title>Draft genome sequences of the altered schaedler flora, a defined bacterial community from gnotobiotic mice.</title>
        <authorList>
            <person name="Wannemuehler M.J."/>
            <person name="Overstreet A.M."/>
            <person name="Ward D.V."/>
            <person name="Phillips G.J."/>
        </authorList>
    </citation>
    <scope>NUCLEOTIDE SEQUENCE</scope>
    <source>
        <strain evidence="1">ASF457</strain>
    </source>
</reference>
<organism evidence="1 2">
    <name type="scientific">Mucispirillum schaedleri ASF457</name>
    <dbReference type="NCBI Taxonomy" id="1379858"/>
    <lineage>
        <taxon>Bacteria</taxon>
        <taxon>Pseudomonadati</taxon>
        <taxon>Deferribacterota</taxon>
        <taxon>Deferribacteres</taxon>
        <taxon>Deferribacterales</taxon>
        <taxon>Mucispirillaceae</taxon>
        <taxon>Mucispirillum</taxon>
    </lineage>
</organism>
<reference evidence="1" key="2">
    <citation type="submission" date="2022-05" db="EMBL/GenBank/DDBJ databases">
        <authorList>
            <person name="Proctor A.L."/>
            <person name="Phillips G.J."/>
            <person name="Wannemuehler M.J."/>
        </authorList>
    </citation>
    <scope>NUCLEOTIDE SEQUENCE</scope>
    <source>
        <strain evidence="1">ASF457</strain>
    </source>
</reference>
<proteinExistence type="predicted"/>
<name>V2PZC4_9BACT</name>
<keyword evidence="2" id="KW-1185">Reference proteome</keyword>